<protein>
    <recommendedName>
        <fullName evidence="3">BEN domain-containing protein</fullName>
    </recommendedName>
</protein>
<dbReference type="SMART" id="SM01025">
    <property type="entry name" value="BEN"/>
    <property type="match status" value="1"/>
</dbReference>
<dbReference type="InterPro" id="IPR018379">
    <property type="entry name" value="BEN_domain"/>
</dbReference>
<comment type="caution">
    <text evidence="4">The sequence shown here is derived from an EMBL/GenBank/DDBJ whole genome shotgun (WGS) entry which is preliminary data.</text>
</comment>
<keyword evidence="1" id="KW-0175">Coiled coil</keyword>
<evidence type="ECO:0000256" key="2">
    <source>
        <dbReference type="SAM" id="MobiDB-lite"/>
    </source>
</evidence>
<accession>A0AAU9W2I1</accession>
<proteinExistence type="predicted"/>
<gene>
    <name evidence="4" type="ORF">PMEA_00025957</name>
</gene>
<feature type="coiled-coil region" evidence="1">
    <location>
        <begin position="178"/>
        <end position="212"/>
    </location>
</feature>
<dbReference type="PROSITE" id="PS51457">
    <property type="entry name" value="BEN"/>
    <property type="match status" value="1"/>
</dbReference>
<dbReference type="Proteomes" id="UP001159428">
    <property type="component" value="Unassembled WGS sequence"/>
</dbReference>
<feature type="domain" description="BEN" evidence="3">
    <location>
        <begin position="322"/>
        <end position="425"/>
    </location>
</feature>
<evidence type="ECO:0000313" key="4">
    <source>
        <dbReference type="EMBL" id="CAH3040343.1"/>
    </source>
</evidence>
<dbReference type="AlphaFoldDB" id="A0AAU9W2I1"/>
<organism evidence="4 5">
    <name type="scientific">Pocillopora meandrina</name>
    <dbReference type="NCBI Taxonomy" id="46732"/>
    <lineage>
        <taxon>Eukaryota</taxon>
        <taxon>Metazoa</taxon>
        <taxon>Cnidaria</taxon>
        <taxon>Anthozoa</taxon>
        <taxon>Hexacorallia</taxon>
        <taxon>Scleractinia</taxon>
        <taxon>Astrocoeniina</taxon>
        <taxon>Pocilloporidae</taxon>
        <taxon>Pocillopora</taxon>
    </lineage>
</organism>
<dbReference type="Pfam" id="PF10523">
    <property type="entry name" value="BEN"/>
    <property type="match status" value="1"/>
</dbReference>
<dbReference type="EMBL" id="CALNXJ010000005">
    <property type="protein sequence ID" value="CAH3040343.1"/>
    <property type="molecule type" value="Genomic_DNA"/>
</dbReference>
<dbReference type="Gene3D" id="1.10.10.2590">
    <property type="entry name" value="BEN domain"/>
    <property type="match status" value="1"/>
</dbReference>
<evidence type="ECO:0000256" key="1">
    <source>
        <dbReference type="SAM" id="Coils"/>
    </source>
</evidence>
<name>A0AAU9W2I1_9CNID</name>
<reference evidence="4 5" key="1">
    <citation type="submission" date="2022-05" db="EMBL/GenBank/DDBJ databases">
        <authorList>
            <consortium name="Genoscope - CEA"/>
            <person name="William W."/>
        </authorList>
    </citation>
    <scope>NUCLEOTIDE SEQUENCE [LARGE SCALE GENOMIC DNA]</scope>
</reference>
<evidence type="ECO:0000313" key="5">
    <source>
        <dbReference type="Proteomes" id="UP001159428"/>
    </source>
</evidence>
<evidence type="ECO:0000259" key="3">
    <source>
        <dbReference type="PROSITE" id="PS51457"/>
    </source>
</evidence>
<dbReference type="GO" id="GO:0003677">
    <property type="term" value="F:DNA binding"/>
    <property type="evidence" value="ECO:0007669"/>
    <property type="project" value="InterPro"/>
</dbReference>
<sequence>MSLRLLCKQNRHPSNALFYFRQEQKTGIAPTRIIIEKQLDLTEGMVVTVNWDGEKVEAEILALDDDVKVLNRKDLEWSTQNLPVTMSPESVNAEEKESNELAIKPSKKKMVCAKDVSIAVNLTLTCIFEQFLAAQKKRSLEWKTERKAKRAKTQSVVPTVKQPEASSIDRDHRKEDLVTPLRQQLANKTEECRELRNRLESIEAVNTRILKNQMEMQENLLIIIDTQFLPCTRIPAVNSNSTRNFPRAFNNRFFFFSHQLNATSIPESDHETPVKDYTESAEQSQYLTTINYDTLSGLHEDDQPTEVQSAAKQESASQEVGEELISTCVTPTRIKTIQRVLSKPETERHLCALKLLPHFFSKEELAESNTDGSHDKKCLDSVKLNSLKLLVFSKFPVSKSEEKDKAWRNIKGKINSKCRATRKVLMTDFTPPRSL</sequence>
<feature type="compositionally biased region" description="Polar residues" evidence="2">
    <location>
        <begin position="305"/>
        <end position="316"/>
    </location>
</feature>
<feature type="region of interest" description="Disordered" evidence="2">
    <location>
        <begin position="297"/>
        <end position="316"/>
    </location>
</feature>
<keyword evidence="5" id="KW-1185">Reference proteome</keyword>